<gene>
    <name evidence="2" type="ORF">N803_11525</name>
</gene>
<evidence type="ECO:0000256" key="1">
    <source>
        <dbReference type="SAM" id="SignalP"/>
    </source>
</evidence>
<proteinExistence type="predicted"/>
<sequence>METNQPRTTARPLRVLGALTSAAAVAVIGTGLLTPAAAQAAGVAAGHRVPAPHASPLADPAAITTTTAGGTVVTYRLRGTQLERI</sequence>
<organism evidence="2 3">
    <name type="scientific">Knoellia subterranea KCTC 19937</name>
    <dbReference type="NCBI Taxonomy" id="1385521"/>
    <lineage>
        <taxon>Bacteria</taxon>
        <taxon>Bacillati</taxon>
        <taxon>Actinomycetota</taxon>
        <taxon>Actinomycetes</taxon>
        <taxon>Micrococcales</taxon>
        <taxon>Intrasporangiaceae</taxon>
        <taxon>Knoellia</taxon>
    </lineage>
</organism>
<keyword evidence="1" id="KW-0732">Signal</keyword>
<dbReference type="RefSeq" id="WP_035904086.1">
    <property type="nucleotide sequence ID" value="NZ_AVPK01000004.1"/>
</dbReference>
<dbReference type="eggNOG" id="ENOG50323UV">
    <property type="taxonomic scope" value="Bacteria"/>
</dbReference>
<dbReference type="AlphaFoldDB" id="A0A0A0JJU5"/>
<feature type="signal peptide" evidence="1">
    <location>
        <begin position="1"/>
        <end position="40"/>
    </location>
</feature>
<dbReference type="STRING" id="1385521.N803_11525"/>
<name>A0A0A0JJU5_9MICO</name>
<evidence type="ECO:0000313" key="2">
    <source>
        <dbReference type="EMBL" id="KGN37680.1"/>
    </source>
</evidence>
<dbReference type="EMBL" id="AVPK01000004">
    <property type="protein sequence ID" value="KGN37680.1"/>
    <property type="molecule type" value="Genomic_DNA"/>
</dbReference>
<accession>A0A0A0JJU5</accession>
<protein>
    <submittedName>
        <fullName evidence="2">Uncharacterized protein</fullName>
    </submittedName>
</protein>
<feature type="chain" id="PRO_5001971395" evidence="1">
    <location>
        <begin position="41"/>
        <end position="85"/>
    </location>
</feature>
<reference evidence="2 3" key="1">
    <citation type="submission" date="2013-08" db="EMBL/GenBank/DDBJ databases">
        <title>The genome sequence of Knoellia subterranea.</title>
        <authorList>
            <person name="Zhu W."/>
            <person name="Wang G."/>
        </authorList>
    </citation>
    <scope>NUCLEOTIDE SEQUENCE [LARGE SCALE GENOMIC DNA]</scope>
    <source>
        <strain evidence="2 3">KCTC 19937</strain>
    </source>
</reference>
<comment type="caution">
    <text evidence="2">The sequence shown here is derived from an EMBL/GenBank/DDBJ whole genome shotgun (WGS) entry which is preliminary data.</text>
</comment>
<evidence type="ECO:0000313" key="3">
    <source>
        <dbReference type="Proteomes" id="UP000030011"/>
    </source>
</evidence>
<dbReference type="Proteomes" id="UP000030011">
    <property type="component" value="Unassembled WGS sequence"/>
</dbReference>
<keyword evidence="3" id="KW-1185">Reference proteome</keyword>